<evidence type="ECO:0000313" key="3">
    <source>
        <dbReference type="Proteomes" id="UP000038083"/>
    </source>
</evidence>
<dbReference type="AlphaFoldDB" id="A0A0B7HLI2"/>
<protein>
    <submittedName>
        <fullName evidence="2">Vacuolar ATPase assembly integral membrane protein VMA21</fullName>
    </submittedName>
</protein>
<dbReference type="EMBL" id="CDOG01000038">
    <property type="protein sequence ID" value="CEN40611.1"/>
    <property type="molecule type" value="Genomic_DNA"/>
</dbReference>
<dbReference type="Proteomes" id="UP000038083">
    <property type="component" value="Unassembled WGS sequence"/>
</dbReference>
<gene>
    <name evidence="2" type="ORF">CCYN74_430044</name>
</gene>
<feature type="transmembrane region" description="Helical" evidence="1">
    <location>
        <begin position="7"/>
        <end position="29"/>
    </location>
</feature>
<accession>A0A0B7HLI2</accession>
<evidence type="ECO:0000313" key="2">
    <source>
        <dbReference type="EMBL" id="CEN40611.1"/>
    </source>
</evidence>
<reference evidence="2 3" key="1">
    <citation type="submission" date="2015-01" db="EMBL/GenBank/DDBJ databases">
        <authorList>
            <person name="Xiang T."/>
            <person name="Song Y."/>
            <person name="Huang L."/>
            <person name="Wang B."/>
            <person name="Wu P."/>
        </authorList>
    </citation>
    <scope>NUCLEOTIDE SEQUENCE [LARGE SCALE GENOMIC DNA]</scope>
    <source>
        <strain evidence="2 3">Ccy74</strain>
    </source>
</reference>
<name>A0A0B7HLI2_9FLAO</name>
<organism evidence="2 3">
    <name type="scientific">Capnocytophaga cynodegmi</name>
    <dbReference type="NCBI Taxonomy" id="28189"/>
    <lineage>
        <taxon>Bacteria</taxon>
        <taxon>Pseudomonadati</taxon>
        <taxon>Bacteroidota</taxon>
        <taxon>Flavobacteriia</taxon>
        <taxon>Flavobacteriales</taxon>
        <taxon>Flavobacteriaceae</taxon>
        <taxon>Capnocytophaga</taxon>
    </lineage>
</organism>
<keyword evidence="1" id="KW-0812">Transmembrane</keyword>
<evidence type="ECO:0000256" key="1">
    <source>
        <dbReference type="SAM" id="Phobius"/>
    </source>
</evidence>
<sequence>MNANKIFAVITVLLLYVALALELICVFGFFKIGQYITSVLFGLAAAMSCAIILYIVIKFKEL</sequence>
<proteinExistence type="predicted"/>
<feature type="transmembrane region" description="Helical" evidence="1">
    <location>
        <begin position="35"/>
        <end position="57"/>
    </location>
</feature>
<keyword evidence="1" id="KW-0472">Membrane</keyword>
<keyword evidence="1" id="KW-1133">Transmembrane helix</keyword>